<sequence>MRPLMRPLWAAALFASVGVFQPAHADYEAGAQAFDSGSYERAISEWRAAARGGDVKALARLGRLYEDGFGAPQNFVRAYMFYALAAARGDRDAVEARNAVGARMTADQIAEAQAKAAAWREGLAEDSRAPADAPSRSDRTSATAAAGTFTGDPCNDVMIVAREIAQNFPTIASDAEAGSRAASKPKSDYYLSRATSCRLGKARGQPGDDPILRRKASYECSWRFPTPREAFDVFQPLVDSLKSCAPLSLSFVDEASDVRDRGLFVTNYKGHTYRSNPLEVVIEVGAYGRKMTDRNTRTDDFSKLTLRVENAE</sequence>
<dbReference type="SMART" id="SM00671">
    <property type="entry name" value="SEL1"/>
    <property type="match status" value="1"/>
</dbReference>
<organism evidence="3 4">
    <name type="scientific">Rhodovibrio sodomensis</name>
    <dbReference type="NCBI Taxonomy" id="1088"/>
    <lineage>
        <taxon>Bacteria</taxon>
        <taxon>Pseudomonadati</taxon>
        <taxon>Pseudomonadota</taxon>
        <taxon>Alphaproteobacteria</taxon>
        <taxon>Rhodospirillales</taxon>
        <taxon>Rhodovibrionaceae</taxon>
        <taxon>Rhodovibrio</taxon>
    </lineage>
</organism>
<gene>
    <name evidence="3" type="ORF">CKO28_05965</name>
</gene>
<feature type="region of interest" description="Disordered" evidence="1">
    <location>
        <begin position="120"/>
        <end position="147"/>
    </location>
</feature>
<keyword evidence="2" id="KW-0732">Signal</keyword>
<dbReference type="SUPFAM" id="SSF81901">
    <property type="entry name" value="HCP-like"/>
    <property type="match status" value="1"/>
</dbReference>
<proteinExistence type="predicted"/>
<evidence type="ECO:0000256" key="2">
    <source>
        <dbReference type="SAM" id="SignalP"/>
    </source>
</evidence>
<evidence type="ECO:0000313" key="4">
    <source>
        <dbReference type="Proteomes" id="UP001296873"/>
    </source>
</evidence>
<feature type="compositionally biased region" description="Basic and acidic residues" evidence="1">
    <location>
        <begin position="122"/>
        <end position="139"/>
    </location>
</feature>
<dbReference type="EMBL" id="NRRL01000009">
    <property type="protein sequence ID" value="MBK1667577.1"/>
    <property type="molecule type" value="Genomic_DNA"/>
</dbReference>
<feature type="signal peptide" evidence="2">
    <location>
        <begin position="1"/>
        <end position="25"/>
    </location>
</feature>
<evidence type="ECO:0000313" key="3">
    <source>
        <dbReference type="EMBL" id="MBK1667577.1"/>
    </source>
</evidence>
<evidence type="ECO:0000256" key="1">
    <source>
        <dbReference type="SAM" id="MobiDB-lite"/>
    </source>
</evidence>
<feature type="chain" id="PRO_5047486057" description="Sel1 repeat family protein" evidence="2">
    <location>
        <begin position="26"/>
        <end position="312"/>
    </location>
</feature>
<keyword evidence="4" id="KW-1185">Reference proteome</keyword>
<name>A0ABS1DBR4_9PROT</name>
<protein>
    <recommendedName>
        <fullName evidence="5">Sel1 repeat family protein</fullName>
    </recommendedName>
</protein>
<evidence type="ECO:0008006" key="5">
    <source>
        <dbReference type="Google" id="ProtNLM"/>
    </source>
</evidence>
<dbReference type="Proteomes" id="UP001296873">
    <property type="component" value="Unassembled WGS sequence"/>
</dbReference>
<comment type="caution">
    <text evidence="3">The sequence shown here is derived from an EMBL/GenBank/DDBJ whole genome shotgun (WGS) entry which is preliminary data.</text>
</comment>
<dbReference type="InterPro" id="IPR006597">
    <property type="entry name" value="Sel1-like"/>
</dbReference>
<accession>A0ABS1DBR4</accession>
<dbReference type="InterPro" id="IPR011990">
    <property type="entry name" value="TPR-like_helical_dom_sf"/>
</dbReference>
<dbReference type="Pfam" id="PF08238">
    <property type="entry name" value="Sel1"/>
    <property type="match status" value="1"/>
</dbReference>
<dbReference type="Gene3D" id="1.25.40.10">
    <property type="entry name" value="Tetratricopeptide repeat domain"/>
    <property type="match status" value="1"/>
</dbReference>
<reference evidence="3 4" key="1">
    <citation type="journal article" date="2020" name="Microorganisms">
        <title>Osmotic Adaptation and Compatible Solute Biosynthesis of Phototrophic Bacteria as Revealed from Genome Analyses.</title>
        <authorList>
            <person name="Imhoff J.F."/>
            <person name="Rahn T."/>
            <person name="Kunzel S."/>
            <person name="Keller A."/>
            <person name="Neulinger S.C."/>
        </authorList>
    </citation>
    <scope>NUCLEOTIDE SEQUENCE [LARGE SCALE GENOMIC DNA]</scope>
    <source>
        <strain evidence="3 4">DSM 9895</strain>
    </source>
</reference>